<sequence length="65" mass="7302">MPSSKSKTSEDNEGGGGICERLCRKQACAIQFCLQRSGYQERKCAAVIQQYHDCCETAKRSQQQQ</sequence>
<organism evidence="1 2">
    <name type="scientific">Globisporangium ultimum (strain ATCC 200006 / CBS 805.95 / DAOM BR144)</name>
    <name type="common">Pythium ultimum</name>
    <dbReference type="NCBI Taxonomy" id="431595"/>
    <lineage>
        <taxon>Eukaryota</taxon>
        <taxon>Sar</taxon>
        <taxon>Stramenopiles</taxon>
        <taxon>Oomycota</taxon>
        <taxon>Peronosporomycetes</taxon>
        <taxon>Pythiales</taxon>
        <taxon>Pythiaceae</taxon>
        <taxon>Globisporangium</taxon>
    </lineage>
</organism>
<reference evidence="2" key="1">
    <citation type="journal article" date="2010" name="Genome Biol.">
        <title>Genome sequence of the necrotrophic plant pathogen Pythium ultimum reveals original pathogenicity mechanisms and effector repertoire.</title>
        <authorList>
            <person name="Levesque C.A."/>
            <person name="Brouwer H."/>
            <person name="Cano L."/>
            <person name="Hamilton J.P."/>
            <person name="Holt C."/>
            <person name="Huitema E."/>
            <person name="Raffaele S."/>
            <person name="Robideau G.P."/>
            <person name="Thines M."/>
            <person name="Win J."/>
            <person name="Zerillo M.M."/>
            <person name="Beakes G.W."/>
            <person name="Boore J.L."/>
            <person name="Busam D."/>
            <person name="Dumas B."/>
            <person name="Ferriera S."/>
            <person name="Fuerstenberg S.I."/>
            <person name="Gachon C.M."/>
            <person name="Gaulin E."/>
            <person name="Govers F."/>
            <person name="Grenville-Briggs L."/>
            <person name="Horner N."/>
            <person name="Hostetler J."/>
            <person name="Jiang R.H."/>
            <person name="Johnson J."/>
            <person name="Krajaejun T."/>
            <person name="Lin H."/>
            <person name="Meijer H.J."/>
            <person name="Moore B."/>
            <person name="Morris P."/>
            <person name="Phuntmart V."/>
            <person name="Puiu D."/>
            <person name="Shetty J."/>
            <person name="Stajich J.E."/>
            <person name="Tripathy S."/>
            <person name="Wawra S."/>
            <person name="van West P."/>
            <person name="Whitty B.R."/>
            <person name="Coutinho P.M."/>
            <person name="Henrissat B."/>
            <person name="Martin F."/>
            <person name="Thomas P.D."/>
            <person name="Tyler B.M."/>
            <person name="De Vries R.P."/>
            <person name="Kamoun S."/>
            <person name="Yandell M."/>
            <person name="Tisserat N."/>
            <person name="Buell C.R."/>
        </authorList>
    </citation>
    <scope>NUCLEOTIDE SEQUENCE</scope>
    <source>
        <strain evidence="2">DAOM:BR144</strain>
    </source>
</reference>
<name>K3WUV0_GLOUD</name>
<dbReference type="Pfam" id="PF08991">
    <property type="entry name" value="CMC4"/>
    <property type="match status" value="1"/>
</dbReference>
<reference evidence="1" key="3">
    <citation type="submission" date="2015-02" db="UniProtKB">
        <authorList>
            <consortium name="EnsemblProtists"/>
        </authorList>
    </citation>
    <scope>IDENTIFICATION</scope>
    <source>
        <strain evidence="1">DAOM BR144</strain>
    </source>
</reference>
<accession>K3WUV0</accession>
<dbReference type="InterPro" id="IPR027179">
    <property type="entry name" value="CMC4"/>
</dbReference>
<reference evidence="2" key="2">
    <citation type="submission" date="2010-04" db="EMBL/GenBank/DDBJ databases">
        <authorList>
            <person name="Buell R."/>
            <person name="Hamilton J."/>
            <person name="Hostetler J."/>
        </authorList>
    </citation>
    <scope>NUCLEOTIDE SEQUENCE [LARGE SCALE GENOMIC DNA]</scope>
    <source>
        <strain evidence="2">DAOM:BR144</strain>
    </source>
</reference>
<dbReference type="InterPro" id="IPR009069">
    <property type="entry name" value="Cys_alpha_HP_mot_SF"/>
</dbReference>
<dbReference type="EnsemblProtists" id="PYU1_T008747">
    <property type="protein sequence ID" value="PYU1_T008747"/>
    <property type="gene ID" value="PYU1_G008729"/>
</dbReference>
<protein>
    <recommendedName>
        <fullName evidence="3">Cx9C motif-containing protein 4, mitochondrial</fullName>
    </recommendedName>
</protein>
<dbReference type="eggNOG" id="ENOG502SYE9">
    <property type="taxonomic scope" value="Eukaryota"/>
</dbReference>
<keyword evidence="2" id="KW-1185">Reference proteome</keyword>
<dbReference type="HOGENOM" id="CLU_202142_0_0_1"/>
<dbReference type="Gene3D" id="1.10.287.1130">
    <property type="entry name" value="CytochromE C oxidase copper chaperone"/>
    <property type="match status" value="1"/>
</dbReference>
<dbReference type="InParanoid" id="K3WUV0"/>
<evidence type="ECO:0000313" key="2">
    <source>
        <dbReference type="Proteomes" id="UP000019132"/>
    </source>
</evidence>
<dbReference type="AlphaFoldDB" id="K3WUV0"/>
<dbReference type="Proteomes" id="UP000019132">
    <property type="component" value="Unassembled WGS sequence"/>
</dbReference>
<dbReference type="VEuPathDB" id="FungiDB:PYU1_G008729"/>
<dbReference type="EMBL" id="GL376558">
    <property type="status" value="NOT_ANNOTATED_CDS"/>
    <property type="molecule type" value="Genomic_DNA"/>
</dbReference>
<proteinExistence type="predicted"/>
<dbReference type="SUPFAM" id="SSF47072">
    <property type="entry name" value="Cysteine alpha-hairpin motif"/>
    <property type="match status" value="1"/>
</dbReference>
<evidence type="ECO:0000313" key="1">
    <source>
        <dbReference type="EnsemblProtists" id="PYU1_T008747"/>
    </source>
</evidence>
<evidence type="ECO:0008006" key="3">
    <source>
        <dbReference type="Google" id="ProtNLM"/>
    </source>
</evidence>